<dbReference type="Gene3D" id="2.30.30.220">
    <property type="entry name" value="SspB-like"/>
    <property type="match status" value="1"/>
</dbReference>
<evidence type="ECO:0000313" key="3">
    <source>
        <dbReference type="Proteomes" id="UP001242480"/>
    </source>
</evidence>
<gene>
    <name evidence="2" type="ORF">QO011_004507</name>
</gene>
<accession>A0ABU0JEB2</accession>
<dbReference type="EMBL" id="JAUSVX010000009">
    <property type="protein sequence ID" value="MDQ0471482.1"/>
    <property type="molecule type" value="Genomic_DNA"/>
</dbReference>
<dbReference type="SUPFAM" id="SSF101738">
    <property type="entry name" value="SspB-like"/>
    <property type="match status" value="1"/>
</dbReference>
<organism evidence="2 3">
    <name type="scientific">Labrys wisconsinensis</name>
    <dbReference type="NCBI Taxonomy" id="425677"/>
    <lineage>
        <taxon>Bacteria</taxon>
        <taxon>Pseudomonadati</taxon>
        <taxon>Pseudomonadota</taxon>
        <taxon>Alphaproteobacteria</taxon>
        <taxon>Hyphomicrobiales</taxon>
        <taxon>Xanthobacteraceae</taxon>
        <taxon>Labrys</taxon>
    </lineage>
</organism>
<sequence>MTTDHIRYDLLTQDALRGVVKRVLVDAAREGLPGEHHFYISFKTQYPGVKISNRLAEKYPDEITIVLQHQFWDLAVSDFGFEVGLSFGNAPEKLIVPFEAVCGFYDPSAQFGLKFEVVTDEPVQGDIEQRPAPRGAASEPHEAPAGRPRAKAVPSSAKAEPGAKVPASEAKPAKPLKVVEAGEEEQAESGEKIVSLDTFRKKK</sequence>
<evidence type="ECO:0000313" key="2">
    <source>
        <dbReference type="EMBL" id="MDQ0471482.1"/>
    </source>
</evidence>
<protein>
    <recommendedName>
        <fullName evidence="4">Stringent starvation protein B</fullName>
    </recommendedName>
</protein>
<proteinExistence type="predicted"/>
<evidence type="ECO:0000256" key="1">
    <source>
        <dbReference type="SAM" id="MobiDB-lite"/>
    </source>
</evidence>
<dbReference type="RefSeq" id="WP_307276703.1">
    <property type="nucleotide sequence ID" value="NZ_JAUSVX010000009.1"/>
</dbReference>
<name>A0ABU0JEB2_9HYPH</name>
<evidence type="ECO:0008006" key="4">
    <source>
        <dbReference type="Google" id="ProtNLM"/>
    </source>
</evidence>
<reference evidence="2 3" key="1">
    <citation type="submission" date="2023-07" db="EMBL/GenBank/DDBJ databases">
        <title>Genomic Encyclopedia of Type Strains, Phase IV (KMG-IV): sequencing the most valuable type-strain genomes for metagenomic binning, comparative biology and taxonomic classification.</title>
        <authorList>
            <person name="Goeker M."/>
        </authorList>
    </citation>
    <scope>NUCLEOTIDE SEQUENCE [LARGE SCALE GENOMIC DNA]</scope>
    <source>
        <strain evidence="2 3">DSM 19619</strain>
    </source>
</reference>
<keyword evidence="3" id="KW-1185">Reference proteome</keyword>
<feature type="region of interest" description="Disordered" evidence="1">
    <location>
        <begin position="126"/>
        <end position="203"/>
    </location>
</feature>
<dbReference type="Proteomes" id="UP001242480">
    <property type="component" value="Unassembled WGS sequence"/>
</dbReference>
<dbReference type="Pfam" id="PF04386">
    <property type="entry name" value="SspB"/>
    <property type="match status" value="1"/>
</dbReference>
<comment type="caution">
    <text evidence="2">The sequence shown here is derived from an EMBL/GenBank/DDBJ whole genome shotgun (WGS) entry which is preliminary data.</text>
</comment>
<dbReference type="InterPro" id="IPR036760">
    <property type="entry name" value="SspB-like_sf"/>
</dbReference>
<dbReference type="InterPro" id="IPR007481">
    <property type="entry name" value="SspB"/>
</dbReference>